<accession>A0A8C6GLY7</accession>
<dbReference type="Ensembl" id="ENSMSIT00000010077.1">
    <property type="protein sequence ID" value="ENSMSIP00000007925.1"/>
    <property type="gene ID" value="ENSMSIG00000007054.1"/>
</dbReference>
<name>A0A8C6GLY7_MUSSI</name>
<evidence type="ECO:0000313" key="1">
    <source>
        <dbReference type="Ensembl" id="ENSMSIP00000007925.1"/>
    </source>
</evidence>
<reference evidence="1" key="2">
    <citation type="submission" date="2025-09" db="UniProtKB">
        <authorList>
            <consortium name="Ensembl"/>
        </authorList>
    </citation>
    <scope>IDENTIFICATION</scope>
</reference>
<dbReference type="Proteomes" id="UP000694415">
    <property type="component" value="Unplaced"/>
</dbReference>
<proteinExistence type="predicted"/>
<dbReference type="GeneTree" id="ENSGT00960000190647"/>
<sequence length="106" mass="11927">MVGNMVRPANYIIIRPTVALLWLESEFLGQKQKNIIMVDTAFCKSMDGGFSRSIKCRKGKPRTRMSSYSNKDKVLSFPQKWLKAVNLPPGSWLVTLGNGTISGAWY</sequence>
<protein>
    <submittedName>
        <fullName evidence="1">Uncharacterized protein</fullName>
    </submittedName>
</protein>
<organism evidence="1 2">
    <name type="scientific">Mus spicilegus</name>
    <name type="common">Mound-building mouse</name>
    <dbReference type="NCBI Taxonomy" id="10103"/>
    <lineage>
        <taxon>Eukaryota</taxon>
        <taxon>Metazoa</taxon>
        <taxon>Chordata</taxon>
        <taxon>Craniata</taxon>
        <taxon>Vertebrata</taxon>
        <taxon>Euteleostomi</taxon>
        <taxon>Mammalia</taxon>
        <taxon>Eutheria</taxon>
        <taxon>Euarchontoglires</taxon>
        <taxon>Glires</taxon>
        <taxon>Rodentia</taxon>
        <taxon>Myomorpha</taxon>
        <taxon>Muroidea</taxon>
        <taxon>Muridae</taxon>
        <taxon>Murinae</taxon>
        <taxon>Mus</taxon>
        <taxon>Mus</taxon>
    </lineage>
</organism>
<dbReference type="AlphaFoldDB" id="A0A8C6GLY7"/>
<evidence type="ECO:0000313" key="2">
    <source>
        <dbReference type="Proteomes" id="UP000694415"/>
    </source>
</evidence>
<reference evidence="1" key="1">
    <citation type="submission" date="2025-08" db="UniProtKB">
        <authorList>
            <consortium name="Ensembl"/>
        </authorList>
    </citation>
    <scope>IDENTIFICATION</scope>
</reference>
<keyword evidence="2" id="KW-1185">Reference proteome</keyword>